<sequence>MNQYDFLIHQYLEEQKTVTLEKIGTLILTPSSTADNLPSADNLIGFQFDKKAITSPGLIEFIAQKMQKNKNLVQSDLESYLELMRQVINIGKAYEIERIGTFRIGKFNEYGFTAFDFSQLTDQQKNSNKKADKQQNVPLLEKNTGNKQLLMLLALLIVLGVLGVIGWGSYTLLTANKAKEKEALQYVDTVAGTTTPVTTIQDTIRKLAIPSDTSTIFTIITDSANYRLIFETTTSAARASYRTAQLIKFGNKNTAYDSLRTDTGFIYHLYFKMKLNTSDTARARDSIQRFLQRRVRIVPVKD</sequence>
<feature type="transmembrane region" description="Helical" evidence="1">
    <location>
        <begin position="149"/>
        <end position="170"/>
    </location>
</feature>
<evidence type="ECO:0008006" key="4">
    <source>
        <dbReference type="Google" id="ProtNLM"/>
    </source>
</evidence>
<keyword evidence="1" id="KW-1133">Transmembrane helix</keyword>
<comment type="caution">
    <text evidence="2">The sequence shown here is derived from an EMBL/GenBank/DDBJ whole genome shotgun (WGS) entry which is preliminary data.</text>
</comment>
<evidence type="ECO:0000256" key="1">
    <source>
        <dbReference type="SAM" id="Phobius"/>
    </source>
</evidence>
<gene>
    <name evidence="2" type="ORF">GD597_12995</name>
</gene>
<evidence type="ECO:0000313" key="2">
    <source>
        <dbReference type="EMBL" id="NNV56380.1"/>
    </source>
</evidence>
<dbReference type="RefSeq" id="WP_171608318.1">
    <property type="nucleotide sequence ID" value="NZ_WHPF01000008.1"/>
</dbReference>
<accession>A0A8J8FES3</accession>
<organism evidence="2 3">
    <name type="scientific">Limnovirga soli</name>
    <dbReference type="NCBI Taxonomy" id="2656915"/>
    <lineage>
        <taxon>Bacteria</taxon>
        <taxon>Pseudomonadati</taxon>
        <taxon>Bacteroidota</taxon>
        <taxon>Chitinophagia</taxon>
        <taxon>Chitinophagales</taxon>
        <taxon>Chitinophagaceae</taxon>
        <taxon>Limnovirga</taxon>
    </lineage>
</organism>
<dbReference type="AlphaFoldDB" id="A0A8J8FES3"/>
<name>A0A8J8FES3_9BACT</name>
<reference evidence="2" key="1">
    <citation type="submission" date="2019-10" db="EMBL/GenBank/DDBJ databases">
        <title>Draft genome sequence of Panacibacter sp. KCS-6.</title>
        <authorList>
            <person name="Yim K.J."/>
        </authorList>
    </citation>
    <scope>NUCLEOTIDE SEQUENCE</scope>
    <source>
        <strain evidence="2">KCS-6</strain>
    </source>
</reference>
<evidence type="ECO:0000313" key="3">
    <source>
        <dbReference type="Proteomes" id="UP000598971"/>
    </source>
</evidence>
<keyword evidence="3" id="KW-1185">Reference proteome</keyword>
<dbReference type="EMBL" id="WHPF01000008">
    <property type="protein sequence ID" value="NNV56380.1"/>
    <property type="molecule type" value="Genomic_DNA"/>
</dbReference>
<dbReference type="Proteomes" id="UP000598971">
    <property type="component" value="Unassembled WGS sequence"/>
</dbReference>
<protein>
    <recommendedName>
        <fullName evidence="4">CCDC81-like prokaryotic HU domain-containing protein</fullName>
    </recommendedName>
</protein>
<keyword evidence="1" id="KW-0812">Transmembrane</keyword>
<proteinExistence type="predicted"/>
<keyword evidence="1" id="KW-0472">Membrane</keyword>